<feature type="region of interest" description="Disordered" evidence="6">
    <location>
        <begin position="94"/>
        <end position="126"/>
    </location>
</feature>
<dbReference type="eggNOG" id="KOG2190">
    <property type="taxonomic scope" value="Eukaryota"/>
</dbReference>
<keyword evidence="3 5" id="KW-0694">RNA-binding</keyword>
<dbReference type="InterPro" id="IPR004088">
    <property type="entry name" value="KH_dom_type_1"/>
</dbReference>
<evidence type="ECO:0000259" key="7">
    <source>
        <dbReference type="SMART" id="SM00322"/>
    </source>
</evidence>
<feature type="domain" description="K Homology" evidence="7">
    <location>
        <begin position="129"/>
        <end position="200"/>
    </location>
</feature>
<feature type="region of interest" description="Disordered" evidence="6">
    <location>
        <begin position="533"/>
        <end position="578"/>
    </location>
</feature>
<dbReference type="STRING" id="4155.A0A022QQJ2"/>
<feature type="compositionally biased region" description="Basic and acidic residues" evidence="6">
    <location>
        <begin position="110"/>
        <end position="123"/>
    </location>
</feature>
<dbReference type="Gene3D" id="3.30.310.210">
    <property type="match status" value="1"/>
</dbReference>
<sequence length="607" mass="66591">MKGESAAISTLLLLLRDNVFWESNKGSIVFRCRRCSPANRGRSYLIFWQHYKLRRRLRRRLQQALVVLWWLDLRRTMSTDWVSEVTFLKVNKTPTKMGQRSEPSEYPGNEGEKRRNTGDEKEQNSIGPDHTIYRYLCPLRKIGSIIGIGGDIAKQLRAQTNARIRISETIPGCDERVITIYSGSEETNSYEEEFVSPAQDALFSVHDRVVADESSVNGGSFEEQPLQVTVRLLVPSDQIGCVIGKGGQIIQNIRSDTHAQIRILGSEHLPPCALSSDELIQINGEATTVKEALHQVAFRLHENPSRSQQSILSSPSIYRSGIAFSNPHAGGGGGPPVGVASLMGQYGSHKSRDWSSITVEFAVRLVCRTENIGAVIGKGGAVIKQIRQESGAFVKVDSAGADGDDCIISVSSKEMFEAPSRTIDAVMRLQPRCSDRMERDSGDTVITTRMLVPSSRIGCIIGKGGAIIKEMRNTSRANIRIFSDENIPKVASEDEEMVQVMGDPNAAKNALLQVMQRLRGNVFESDGNSLAFPSPATAEGFDGQKYGKRDNRTRNPRYSTYSGGYTSNTAPPTDSYGSYDDSQVVGGSGYGTYAVYSPGYSGTSFGA</sequence>
<feature type="domain" description="K Homology" evidence="7">
    <location>
        <begin position="359"/>
        <end position="431"/>
    </location>
</feature>
<dbReference type="Proteomes" id="UP000030748">
    <property type="component" value="Unassembled WGS sequence"/>
</dbReference>
<organism evidence="8 9">
    <name type="scientific">Erythranthe guttata</name>
    <name type="common">Yellow monkey flower</name>
    <name type="synonym">Mimulus guttatus</name>
    <dbReference type="NCBI Taxonomy" id="4155"/>
    <lineage>
        <taxon>Eukaryota</taxon>
        <taxon>Viridiplantae</taxon>
        <taxon>Streptophyta</taxon>
        <taxon>Embryophyta</taxon>
        <taxon>Tracheophyta</taxon>
        <taxon>Spermatophyta</taxon>
        <taxon>Magnoliopsida</taxon>
        <taxon>eudicotyledons</taxon>
        <taxon>Gunneridae</taxon>
        <taxon>Pentapetalae</taxon>
        <taxon>asterids</taxon>
        <taxon>lamiids</taxon>
        <taxon>Lamiales</taxon>
        <taxon>Phrymaceae</taxon>
        <taxon>Erythranthe</taxon>
    </lineage>
</organism>
<dbReference type="PANTHER" id="PTHR10288">
    <property type="entry name" value="KH DOMAIN CONTAINING RNA BINDING PROTEIN"/>
    <property type="match status" value="1"/>
</dbReference>
<dbReference type="GO" id="GO:0005737">
    <property type="term" value="C:cytoplasm"/>
    <property type="evidence" value="ECO:0000318"/>
    <property type="project" value="GO_Central"/>
</dbReference>
<evidence type="ECO:0000256" key="1">
    <source>
        <dbReference type="ARBA" id="ARBA00004123"/>
    </source>
</evidence>
<evidence type="ECO:0000256" key="4">
    <source>
        <dbReference type="ARBA" id="ARBA00023242"/>
    </source>
</evidence>
<proteinExistence type="predicted"/>
<dbReference type="FunFam" id="3.30.310.210:FF:000002">
    <property type="entry name" value="KH domain-containing protein"/>
    <property type="match status" value="1"/>
</dbReference>
<reference evidence="8 9" key="1">
    <citation type="journal article" date="2013" name="Proc. Natl. Acad. Sci. U.S.A.">
        <title>Fine-scale variation in meiotic recombination in Mimulus inferred from population shotgun sequencing.</title>
        <authorList>
            <person name="Hellsten U."/>
            <person name="Wright K.M."/>
            <person name="Jenkins J."/>
            <person name="Shu S."/>
            <person name="Yuan Y."/>
            <person name="Wessler S.R."/>
            <person name="Schmutz J."/>
            <person name="Willis J.H."/>
            <person name="Rokhsar D.S."/>
        </authorList>
    </citation>
    <scope>NUCLEOTIDE SEQUENCE [LARGE SCALE GENOMIC DNA]</scope>
    <source>
        <strain evidence="9">cv. DUN x IM62</strain>
    </source>
</reference>
<dbReference type="GO" id="GO:0009911">
    <property type="term" value="P:positive regulation of flower development"/>
    <property type="evidence" value="ECO:0007669"/>
    <property type="project" value="UniProtKB-ARBA"/>
</dbReference>
<dbReference type="SMART" id="SM00322">
    <property type="entry name" value="KH"/>
    <property type="match status" value="4"/>
</dbReference>
<keyword evidence="4" id="KW-0539">Nucleus</keyword>
<dbReference type="GO" id="GO:0005634">
    <property type="term" value="C:nucleus"/>
    <property type="evidence" value="ECO:0000318"/>
    <property type="project" value="GO_Central"/>
</dbReference>
<evidence type="ECO:0000256" key="2">
    <source>
        <dbReference type="ARBA" id="ARBA00022737"/>
    </source>
</evidence>
<protein>
    <recommendedName>
        <fullName evidence="7">K Homology domain-containing protein</fullName>
    </recommendedName>
</protein>
<dbReference type="InterPro" id="IPR004087">
    <property type="entry name" value="KH_dom"/>
</dbReference>
<keyword evidence="2" id="KW-0677">Repeat</keyword>
<dbReference type="EMBL" id="KI631311">
    <property type="protein sequence ID" value="EYU28775.1"/>
    <property type="molecule type" value="Genomic_DNA"/>
</dbReference>
<evidence type="ECO:0000256" key="3">
    <source>
        <dbReference type="ARBA" id="ARBA00022884"/>
    </source>
</evidence>
<dbReference type="SUPFAM" id="SSF54791">
    <property type="entry name" value="Eukaryotic type KH-domain (KH-domain type I)"/>
    <property type="match status" value="4"/>
</dbReference>
<evidence type="ECO:0000256" key="5">
    <source>
        <dbReference type="PROSITE-ProRule" id="PRU00117"/>
    </source>
</evidence>
<gene>
    <name evidence="8" type="ORF">MIMGU_mgv1a003110mg</name>
</gene>
<evidence type="ECO:0000256" key="6">
    <source>
        <dbReference type="SAM" id="MobiDB-lite"/>
    </source>
</evidence>
<dbReference type="PROSITE" id="PS50084">
    <property type="entry name" value="KH_TYPE_1"/>
    <property type="match status" value="4"/>
</dbReference>
<accession>A0A022QQJ2</accession>
<feature type="domain" description="K Homology" evidence="7">
    <location>
        <begin position="444"/>
        <end position="519"/>
    </location>
</feature>
<dbReference type="Gene3D" id="3.30.1370.10">
    <property type="entry name" value="K Homology domain, type 1"/>
    <property type="match status" value="2"/>
</dbReference>
<dbReference type="Pfam" id="PF00013">
    <property type="entry name" value="KH_1"/>
    <property type="match status" value="4"/>
</dbReference>
<keyword evidence="9" id="KW-1185">Reference proteome</keyword>
<dbReference type="CDD" id="cd22459">
    <property type="entry name" value="KH-I_PEPPER_rpt1_like"/>
    <property type="match status" value="1"/>
</dbReference>
<dbReference type="GO" id="GO:0003729">
    <property type="term" value="F:mRNA binding"/>
    <property type="evidence" value="ECO:0000318"/>
    <property type="project" value="GO_Central"/>
</dbReference>
<comment type="subcellular location">
    <subcellularLocation>
        <location evidence="1">Nucleus</location>
    </subcellularLocation>
</comment>
<feature type="domain" description="K Homology" evidence="7">
    <location>
        <begin position="226"/>
        <end position="301"/>
    </location>
</feature>
<dbReference type="InterPro" id="IPR036612">
    <property type="entry name" value="KH_dom_type_1_sf"/>
</dbReference>
<dbReference type="CDD" id="cd22460">
    <property type="entry name" value="KH-I_PEPPER_rpt2_like"/>
    <property type="match status" value="2"/>
</dbReference>
<feature type="compositionally biased region" description="Polar residues" evidence="6">
    <location>
        <begin position="556"/>
        <end position="576"/>
    </location>
</feature>
<name>A0A022QQJ2_ERYGU</name>
<dbReference type="AlphaFoldDB" id="A0A022QQJ2"/>
<dbReference type="PhylomeDB" id="A0A022QQJ2"/>
<evidence type="ECO:0000313" key="9">
    <source>
        <dbReference type="Proteomes" id="UP000030748"/>
    </source>
</evidence>
<evidence type="ECO:0000313" key="8">
    <source>
        <dbReference type="EMBL" id="EYU28775.1"/>
    </source>
</evidence>